<evidence type="ECO:0000256" key="1">
    <source>
        <dbReference type="SAM" id="MobiDB-lite"/>
    </source>
</evidence>
<gene>
    <name evidence="2" type="ORF">ACFVZC_36620</name>
</gene>
<organism evidence="2 3">
    <name type="scientific">Streptomyces marokkonensis</name>
    <dbReference type="NCBI Taxonomy" id="324855"/>
    <lineage>
        <taxon>Bacteria</taxon>
        <taxon>Bacillati</taxon>
        <taxon>Actinomycetota</taxon>
        <taxon>Actinomycetes</taxon>
        <taxon>Kitasatosporales</taxon>
        <taxon>Streptomycetaceae</taxon>
        <taxon>Streptomyces</taxon>
    </lineage>
</organism>
<feature type="compositionally biased region" description="Gly residues" evidence="1">
    <location>
        <begin position="85"/>
        <end position="96"/>
    </location>
</feature>
<name>A0ABW6QHX7_9ACTN</name>
<evidence type="ECO:0000313" key="2">
    <source>
        <dbReference type="EMBL" id="MFF1278838.1"/>
    </source>
</evidence>
<keyword evidence="3" id="KW-1185">Reference proteome</keyword>
<proteinExistence type="predicted"/>
<protein>
    <submittedName>
        <fullName evidence="2">Uncharacterized protein</fullName>
    </submittedName>
</protein>
<dbReference type="RefSeq" id="WP_388241666.1">
    <property type="nucleotide sequence ID" value="NZ_JBHVZQ010000072.1"/>
</dbReference>
<evidence type="ECO:0000313" key="3">
    <source>
        <dbReference type="Proteomes" id="UP001601627"/>
    </source>
</evidence>
<dbReference type="Proteomes" id="UP001601627">
    <property type="component" value="Unassembled WGS sequence"/>
</dbReference>
<reference evidence="2 3" key="1">
    <citation type="submission" date="2024-09" db="EMBL/GenBank/DDBJ databases">
        <title>The Natural Products Discovery Center: Release of the First 8490 Sequenced Strains for Exploring Actinobacteria Biosynthetic Diversity.</title>
        <authorList>
            <person name="Kalkreuter E."/>
            <person name="Kautsar S.A."/>
            <person name="Yang D."/>
            <person name="Bader C.D."/>
            <person name="Teijaro C.N."/>
            <person name="Fluegel L."/>
            <person name="Davis C.M."/>
            <person name="Simpson J.R."/>
            <person name="Lauterbach L."/>
            <person name="Steele A.D."/>
            <person name="Gui C."/>
            <person name="Meng S."/>
            <person name="Li G."/>
            <person name="Viehrig K."/>
            <person name="Ye F."/>
            <person name="Su P."/>
            <person name="Kiefer A.F."/>
            <person name="Nichols A."/>
            <person name="Cepeda A.J."/>
            <person name="Yan W."/>
            <person name="Fan B."/>
            <person name="Jiang Y."/>
            <person name="Adhikari A."/>
            <person name="Zheng C.-J."/>
            <person name="Schuster L."/>
            <person name="Cowan T.M."/>
            <person name="Smanski M.J."/>
            <person name="Chevrette M.G."/>
            <person name="De Carvalho L.P.S."/>
            <person name="Shen B."/>
        </authorList>
    </citation>
    <scope>NUCLEOTIDE SEQUENCE [LARGE SCALE GENOMIC DNA]</scope>
    <source>
        <strain evidence="2 3">NPDC058328</strain>
    </source>
</reference>
<accession>A0ABW6QHX7</accession>
<dbReference type="EMBL" id="JBHVZQ010000072">
    <property type="protein sequence ID" value="MFF1278838.1"/>
    <property type="molecule type" value="Genomic_DNA"/>
</dbReference>
<feature type="region of interest" description="Disordered" evidence="1">
    <location>
        <begin position="67"/>
        <end position="96"/>
    </location>
</feature>
<sequence>MGAARPDEEAPAVWVERQLRPDGARQESRFRRVVFAGADGYRPHGPRWTALTHEELEDLVGAEVATDRGVGYVQRPAEPEPRPGTPGGGRGSCGDE</sequence>
<comment type="caution">
    <text evidence="2">The sequence shown here is derived from an EMBL/GenBank/DDBJ whole genome shotgun (WGS) entry which is preliminary data.</text>
</comment>